<evidence type="ECO:0000313" key="1">
    <source>
        <dbReference type="EMBL" id="TYS56375.1"/>
    </source>
</evidence>
<comment type="caution">
    <text evidence="1">The sequence shown here is derived from an EMBL/GenBank/DDBJ whole genome shotgun (WGS) entry which is preliminary data.</text>
</comment>
<dbReference type="RefSeq" id="WP_148984409.1">
    <property type="nucleotide sequence ID" value="NZ_JBNILK010000001.1"/>
</dbReference>
<accession>A0A5D4RYA6</accession>
<dbReference type="EMBL" id="VTEQ01000001">
    <property type="protein sequence ID" value="TYS56375.1"/>
    <property type="molecule type" value="Genomic_DNA"/>
</dbReference>
<organism evidence="1 2">
    <name type="scientific">Rossellomorea marisflavi</name>
    <dbReference type="NCBI Taxonomy" id="189381"/>
    <lineage>
        <taxon>Bacteria</taxon>
        <taxon>Bacillati</taxon>
        <taxon>Bacillota</taxon>
        <taxon>Bacilli</taxon>
        <taxon>Bacillales</taxon>
        <taxon>Bacillaceae</taxon>
        <taxon>Rossellomorea</taxon>
    </lineage>
</organism>
<proteinExistence type="predicted"/>
<dbReference type="AlphaFoldDB" id="A0A5D4RYA6"/>
<name>A0A5D4RYA6_9BACI</name>
<sequence length="138" mass="16604">MTEILRFGRGLFDYYREHVNGNEDISYDQARRKMTRNMRLAFKADSEGYRTQKYMYGSLHFCVNERGIITWIRNRQYSPQGFNIDPVRYIEVSKELGIEDAETYDGLMLRDLQNRLKQKHAWNRYGMVVQDPYEVREA</sequence>
<evidence type="ECO:0000313" key="2">
    <source>
        <dbReference type="Proteomes" id="UP000322997"/>
    </source>
</evidence>
<reference evidence="1 2" key="1">
    <citation type="submission" date="2019-08" db="EMBL/GenBank/DDBJ databases">
        <title>Bacillus genomes from the desert of Cuatro Cienegas, Coahuila.</title>
        <authorList>
            <person name="Olmedo-Alvarez G."/>
        </authorList>
    </citation>
    <scope>NUCLEOTIDE SEQUENCE [LARGE SCALE GENOMIC DNA]</scope>
    <source>
        <strain evidence="1 2">CH108_3D</strain>
    </source>
</reference>
<protein>
    <submittedName>
        <fullName evidence="1">Uncharacterized protein</fullName>
    </submittedName>
</protein>
<gene>
    <name evidence="1" type="ORF">FZC83_02035</name>
</gene>
<dbReference type="Proteomes" id="UP000322997">
    <property type="component" value="Unassembled WGS sequence"/>
</dbReference>